<dbReference type="Gene3D" id="1.10.10.10">
    <property type="entry name" value="Winged helix-like DNA-binding domain superfamily/Winged helix DNA-binding domain"/>
    <property type="match status" value="1"/>
</dbReference>
<dbReference type="GO" id="GO:0003700">
    <property type="term" value="F:DNA-binding transcription factor activity"/>
    <property type="evidence" value="ECO:0007669"/>
    <property type="project" value="InterPro"/>
</dbReference>
<accession>A0A1X0IGS8</accession>
<dbReference type="PRINTS" id="PR00039">
    <property type="entry name" value="HTHLYSR"/>
</dbReference>
<gene>
    <name evidence="9" type="ORF">BST39_05005</name>
</gene>
<keyword evidence="5" id="KW-0804">Transcription</keyword>
<evidence type="ECO:0000256" key="3">
    <source>
        <dbReference type="ARBA" id="ARBA00023125"/>
    </source>
</evidence>
<evidence type="ECO:0000256" key="4">
    <source>
        <dbReference type="ARBA" id="ARBA00023159"/>
    </source>
</evidence>
<evidence type="ECO:0000313" key="10">
    <source>
        <dbReference type="Proteomes" id="UP000192513"/>
    </source>
</evidence>
<dbReference type="Pfam" id="PF00126">
    <property type="entry name" value="HTH_1"/>
    <property type="match status" value="1"/>
</dbReference>
<dbReference type="GO" id="GO:0003677">
    <property type="term" value="F:DNA binding"/>
    <property type="evidence" value="ECO:0007669"/>
    <property type="project" value="UniProtKB-KW"/>
</dbReference>
<sequence>MELHHLRCFVSVAEERHFGRAAQRLHLSPAPVSRAVRALESELGVALFIRGHHNVRLTAAGSALRERAAEILRHADSLSDYARSFRHRASAITIGAFHLSPPAVLDRTVVALRNLTMWDVKIELVEPGQLPRRLAAGTLDFALLNPTPDCDHLPHQPIAVLDYVLVMRGDDPLAACQHVDWADISRRDVTLPPDTPFPSVLNDLHDFMVCHGVTQFDRIDSLDVAAMASRIRTYRSVIPSLSLEAGGPWRVFDDPAFAVRRFRQPPPPYVLSLAWSPDTPQRTGIDPRDVLASVAEPGALTK</sequence>
<comment type="function">
    <text evidence="7">Required for the induction the katG gene for catalase. Involved in the response to hydrogen peroxide.</text>
</comment>
<dbReference type="InterPro" id="IPR036388">
    <property type="entry name" value="WH-like_DNA-bd_sf"/>
</dbReference>
<dbReference type="PANTHER" id="PTHR30346">
    <property type="entry name" value="TRANSCRIPTIONAL DUAL REGULATOR HCAR-RELATED"/>
    <property type="match status" value="1"/>
</dbReference>
<dbReference type="AlphaFoldDB" id="A0A1X0IGS8"/>
<dbReference type="Proteomes" id="UP000192513">
    <property type="component" value="Unassembled WGS sequence"/>
</dbReference>
<evidence type="ECO:0000256" key="5">
    <source>
        <dbReference type="ARBA" id="ARBA00023163"/>
    </source>
</evidence>
<dbReference type="PROSITE" id="PS50931">
    <property type="entry name" value="HTH_LYSR"/>
    <property type="match status" value="1"/>
</dbReference>
<evidence type="ECO:0000259" key="8">
    <source>
        <dbReference type="PROSITE" id="PS50931"/>
    </source>
</evidence>
<dbReference type="STRING" id="590652.BST39_05005"/>
<keyword evidence="3" id="KW-0238">DNA-binding</keyword>
<dbReference type="Pfam" id="PF03466">
    <property type="entry name" value="LysR_substrate"/>
    <property type="match status" value="1"/>
</dbReference>
<dbReference type="GO" id="GO:0032993">
    <property type="term" value="C:protein-DNA complex"/>
    <property type="evidence" value="ECO:0007669"/>
    <property type="project" value="TreeGrafter"/>
</dbReference>
<dbReference type="EMBL" id="MVIE01000004">
    <property type="protein sequence ID" value="ORB45559.1"/>
    <property type="molecule type" value="Genomic_DNA"/>
</dbReference>
<keyword evidence="2" id="KW-0805">Transcription regulation</keyword>
<dbReference type="InterPro" id="IPR036390">
    <property type="entry name" value="WH_DNA-bd_sf"/>
</dbReference>
<dbReference type="SUPFAM" id="SSF46785">
    <property type="entry name" value="Winged helix' DNA-binding domain"/>
    <property type="match status" value="1"/>
</dbReference>
<evidence type="ECO:0000256" key="1">
    <source>
        <dbReference type="ARBA" id="ARBA00009437"/>
    </source>
</evidence>
<organism evidence="9 10">
    <name type="scientific">Mycobacterium paraseoulense</name>
    <dbReference type="NCBI Taxonomy" id="590652"/>
    <lineage>
        <taxon>Bacteria</taxon>
        <taxon>Bacillati</taxon>
        <taxon>Actinomycetota</taxon>
        <taxon>Actinomycetes</taxon>
        <taxon>Mycobacteriales</taxon>
        <taxon>Mycobacteriaceae</taxon>
        <taxon>Mycobacterium</taxon>
    </lineage>
</organism>
<dbReference type="Gene3D" id="3.40.190.10">
    <property type="entry name" value="Periplasmic binding protein-like II"/>
    <property type="match status" value="2"/>
</dbReference>
<proteinExistence type="inferred from homology"/>
<dbReference type="PANTHER" id="PTHR30346:SF0">
    <property type="entry name" value="HCA OPERON TRANSCRIPTIONAL ACTIVATOR HCAR"/>
    <property type="match status" value="1"/>
</dbReference>
<comment type="similarity">
    <text evidence="1">Belongs to the LysR transcriptional regulatory family.</text>
</comment>
<feature type="domain" description="HTH lysR-type" evidence="8">
    <location>
        <begin position="1"/>
        <end position="58"/>
    </location>
</feature>
<dbReference type="InterPro" id="IPR005119">
    <property type="entry name" value="LysR_subst-bd"/>
</dbReference>
<protein>
    <recommendedName>
        <fullName evidence="6">Probable hydrogen peroxide-inducible genes activator</fullName>
    </recommendedName>
</protein>
<keyword evidence="4" id="KW-0010">Activator</keyword>
<comment type="caution">
    <text evidence="9">The sequence shown here is derived from an EMBL/GenBank/DDBJ whole genome shotgun (WGS) entry which is preliminary data.</text>
</comment>
<evidence type="ECO:0000256" key="6">
    <source>
        <dbReference type="ARBA" id="ARBA00040885"/>
    </source>
</evidence>
<dbReference type="InterPro" id="IPR000847">
    <property type="entry name" value="LysR_HTH_N"/>
</dbReference>
<name>A0A1X0IGS8_9MYCO</name>
<dbReference type="FunFam" id="1.10.10.10:FF:000001">
    <property type="entry name" value="LysR family transcriptional regulator"/>
    <property type="match status" value="1"/>
</dbReference>
<evidence type="ECO:0000256" key="7">
    <source>
        <dbReference type="ARBA" id="ARBA00056658"/>
    </source>
</evidence>
<dbReference type="SUPFAM" id="SSF53850">
    <property type="entry name" value="Periplasmic binding protein-like II"/>
    <property type="match status" value="1"/>
</dbReference>
<reference evidence="9 10" key="1">
    <citation type="submission" date="2017-02" db="EMBL/GenBank/DDBJ databases">
        <title>The new phylogeny of genus Mycobacterium.</title>
        <authorList>
            <person name="Tortoli E."/>
            <person name="Trovato A."/>
            <person name="Cirillo D.M."/>
        </authorList>
    </citation>
    <scope>NUCLEOTIDE SEQUENCE [LARGE SCALE GENOMIC DNA]</scope>
    <source>
        <strain evidence="9 10">DSM 45000</strain>
    </source>
</reference>
<keyword evidence="10" id="KW-1185">Reference proteome</keyword>
<evidence type="ECO:0000256" key="2">
    <source>
        <dbReference type="ARBA" id="ARBA00023015"/>
    </source>
</evidence>
<evidence type="ECO:0000313" key="9">
    <source>
        <dbReference type="EMBL" id="ORB45559.1"/>
    </source>
</evidence>